<dbReference type="UniPathway" id="UPA00034">
    <property type="reaction ID" value="UER00018"/>
</dbReference>
<keyword evidence="5 13" id="KW-0220">Diaminopimelate biosynthesis</keyword>
<dbReference type="Pfam" id="PF01113">
    <property type="entry name" value="DapB_N"/>
    <property type="match status" value="1"/>
</dbReference>
<comment type="catalytic activity">
    <reaction evidence="12 13">
        <text>(S)-2,3,4,5-tetrahydrodipicolinate + NAD(+) + H2O = (2S,4S)-4-hydroxy-2,3,4,5-tetrahydrodipicolinate + NADH + H(+)</text>
        <dbReference type="Rhea" id="RHEA:35323"/>
        <dbReference type="ChEBI" id="CHEBI:15377"/>
        <dbReference type="ChEBI" id="CHEBI:15378"/>
        <dbReference type="ChEBI" id="CHEBI:16845"/>
        <dbReference type="ChEBI" id="CHEBI:57540"/>
        <dbReference type="ChEBI" id="CHEBI:57945"/>
        <dbReference type="ChEBI" id="CHEBI:67139"/>
        <dbReference type="EC" id="1.17.1.8"/>
    </reaction>
</comment>
<dbReference type="Proteomes" id="UP000317093">
    <property type="component" value="Chromosome"/>
</dbReference>
<dbReference type="InterPro" id="IPR000846">
    <property type="entry name" value="DapB_N"/>
</dbReference>
<dbReference type="HAMAP" id="MF_00102">
    <property type="entry name" value="DapB"/>
    <property type="match status" value="1"/>
</dbReference>
<evidence type="ECO:0000256" key="11">
    <source>
        <dbReference type="ARBA" id="ARBA00049080"/>
    </source>
</evidence>
<evidence type="ECO:0000256" key="1">
    <source>
        <dbReference type="ARBA" id="ARBA00006642"/>
    </source>
</evidence>
<feature type="domain" description="Dihydrodipicolinate reductase C-terminal" evidence="15">
    <location>
        <begin position="128"/>
        <end position="261"/>
    </location>
</feature>
<evidence type="ECO:0000313" key="17">
    <source>
        <dbReference type="Proteomes" id="UP000317093"/>
    </source>
</evidence>
<keyword evidence="6 13" id="KW-0560">Oxidoreductase</keyword>
<evidence type="ECO:0000256" key="9">
    <source>
        <dbReference type="ARBA" id="ARBA00037922"/>
    </source>
</evidence>
<dbReference type="GO" id="GO:0005829">
    <property type="term" value="C:cytosol"/>
    <property type="evidence" value="ECO:0007669"/>
    <property type="project" value="TreeGrafter"/>
</dbReference>
<keyword evidence="4 13" id="KW-0521">NADP</keyword>
<dbReference type="AlphaFoldDB" id="A0A518AZ97"/>
<dbReference type="Gene3D" id="3.40.50.720">
    <property type="entry name" value="NAD(P)-binding Rossmann-like Domain"/>
    <property type="match status" value="1"/>
</dbReference>
<comment type="caution">
    <text evidence="13">Was originally thought to be a dihydrodipicolinate reductase (DHDPR), catalyzing the conversion of dihydrodipicolinate to tetrahydrodipicolinate. However, it was shown in E.coli that the substrate of the enzymatic reaction is not dihydrodipicolinate (DHDP) but in fact (2S,4S)-4-hydroxy-2,3,4,5-tetrahydrodipicolinic acid (HTPA), the product released by the DapA-catalyzed reaction.</text>
</comment>
<accession>A0A518AZ97</accession>
<keyword evidence="2 13" id="KW-0963">Cytoplasm</keyword>
<dbReference type="NCBIfam" id="TIGR00036">
    <property type="entry name" value="dapB"/>
    <property type="match status" value="1"/>
</dbReference>
<dbReference type="SUPFAM" id="SSF55347">
    <property type="entry name" value="Glyceraldehyde-3-phosphate dehydrogenase-like, C-terminal domain"/>
    <property type="match status" value="1"/>
</dbReference>
<reference evidence="16 17" key="1">
    <citation type="submission" date="2019-02" db="EMBL/GenBank/DDBJ databases">
        <title>Deep-cultivation of Planctomycetes and their phenomic and genomic characterization uncovers novel biology.</title>
        <authorList>
            <person name="Wiegand S."/>
            <person name="Jogler M."/>
            <person name="Boedeker C."/>
            <person name="Pinto D."/>
            <person name="Vollmers J."/>
            <person name="Rivas-Marin E."/>
            <person name="Kohn T."/>
            <person name="Peeters S.H."/>
            <person name="Heuer A."/>
            <person name="Rast P."/>
            <person name="Oberbeckmann S."/>
            <person name="Bunk B."/>
            <person name="Jeske O."/>
            <person name="Meyerdierks A."/>
            <person name="Storesund J.E."/>
            <person name="Kallscheuer N."/>
            <person name="Luecker S."/>
            <person name="Lage O.M."/>
            <person name="Pohl T."/>
            <person name="Merkel B.J."/>
            <person name="Hornburger P."/>
            <person name="Mueller R.-W."/>
            <person name="Bruemmer F."/>
            <person name="Labrenz M."/>
            <person name="Spormann A.M."/>
            <person name="Op den Camp H."/>
            <person name="Overmann J."/>
            <person name="Amann R."/>
            <person name="Jetten M.S.M."/>
            <person name="Mascher T."/>
            <person name="Medema M.H."/>
            <person name="Devos D.P."/>
            <person name="Kaster A.-K."/>
            <person name="Ovreas L."/>
            <person name="Rohde M."/>
            <person name="Galperin M.Y."/>
            <person name="Jogler C."/>
        </authorList>
    </citation>
    <scope>NUCLEOTIDE SEQUENCE [LARGE SCALE GENOMIC DNA]</scope>
    <source>
        <strain evidence="16 17">Pan216</strain>
    </source>
</reference>
<dbReference type="GO" id="GO:0050661">
    <property type="term" value="F:NADP binding"/>
    <property type="evidence" value="ECO:0007669"/>
    <property type="project" value="UniProtKB-UniRule"/>
</dbReference>
<sequence length="263" mass="27771">MSVVRVGVHGACGRMGRRVVAAVHAHPDVALAAALESSHSKELGNDIGEVCGLGDVGVQVSAEMPKDLDAVIDFSVPEASLALAERCAEQGTALLVATTGFSAEDRERLMTYAERIPLMVAANCSLVVNVLMKLAADTAKIFRGRDFDAEIIERHHRYKVDAPSGTALKLAEIVEEGMGLTERVYGREGITGERPRNQLGVHALRTGDNVGEHTVVFSTLGETLELVHKGSSRDSYVSGAVAAAAYLAGKAPGEYGMADVLGF</sequence>
<comment type="subunit">
    <text evidence="13">Homotetramer.</text>
</comment>
<feature type="active site" description="Proton donor/acceptor" evidence="13">
    <location>
        <position position="155"/>
    </location>
</feature>
<comment type="subcellular location">
    <subcellularLocation>
        <location evidence="13">Cytoplasm</location>
    </subcellularLocation>
</comment>
<dbReference type="PROSITE" id="PS01298">
    <property type="entry name" value="DAPB"/>
    <property type="match status" value="1"/>
</dbReference>
<evidence type="ECO:0000256" key="10">
    <source>
        <dbReference type="ARBA" id="ARBA00038983"/>
    </source>
</evidence>
<dbReference type="GO" id="GO:0008839">
    <property type="term" value="F:4-hydroxy-tetrahydrodipicolinate reductase"/>
    <property type="evidence" value="ECO:0007669"/>
    <property type="project" value="UniProtKB-UniRule"/>
</dbReference>
<dbReference type="Gene3D" id="3.30.360.10">
    <property type="entry name" value="Dihydrodipicolinate Reductase, domain 2"/>
    <property type="match status" value="1"/>
</dbReference>
<comment type="caution">
    <text evidence="13">Lacks conserved residue(s) required for the propagation of feature annotation.</text>
</comment>
<dbReference type="Pfam" id="PF05173">
    <property type="entry name" value="DapB_C"/>
    <property type="match status" value="1"/>
</dbReference>
<dbReference type="RefSeq" id="WP_145255241.1">
    <property type="nucleotide sequence ID" value="NZ_CP036279.1"/>
</dbReference>
<keyword evidence="3 13" id="KW-0028">Amino-acid biosynthesis</keyword>
<feature type="binding site" evidence="13">
    <location>
        <begin position="10"/>
        <end position="15"/>
    </location>
    <ligand>
        <name>NAD(+)</name>
        <dbReference type="ChEBI" id="CHEBI:57540"/>
    </ligand>
</feature>
<dbReference type="InterPro" id="IPR023940">
    <property type="entry name" value="DHDPR_bac"/>
</dbReference>
<evidence type="ECO:0000256" key="2">
    <source>
        <dbReference type="ARBA" id="ARBA00022490"/>
    </source>
</evidence>
<comment type="similarity">
    <text evidence="1 13">Belongs to the DapB family.</text>
</comment>
<evidence type="ECO:0000256" key="13">
    <source>
        <dbReference type="HAMAP-Rule" id="MF_00102"/>
    </source>
</evidence>
<dbReference type="OrthoDB" id="9790352at2"/>
<dbReference type="InterPro" id="IPR022663">
    <property type="entry name" value="DapB_C"/>
</dbReference>
<dbReference type="GO" id="GO:0051287">
    <property type="term" value="F:NAD binding"/>
    <property type="evidence" value="ECO:0007669"/>
    <property type="project" value="UniProtKB-UniRule"/>
</dbReference>
<comment type="pathway">
    <text evidence="9 13">Amino-acid biosynthesis; L-lysine biosynthesis via DAP pathway; (S)-tetrahydrodipicolinate from L-aspartate: step 4/4.</text>
</comment>
<dbReference type="EMBL" id="CP036279">
    <property type="protein sequence ID" value="QDU60034.1"/>
    <property type="molecule type" value="Genomic_DNA"/>
</dbReference>
<evidence type="ECO:0000256" key="12">
    <source>
        <dbReference type="ARBA" id="ARBA00049396"/>
    </source>
</evidence>
<evidence type="ECO:0000259" key="14">
    <source>
        <dbReference type="Pfam" id="PF01113"/>
    </source>
</evidence>
<dbReference type="PANTHER" id="PTHR20836">
    <property type="entry name" value="DIHYDRODIPICOLINATE REDUCTASE"/>
    <property type="match status" value="1"/>
</dbReference>
<protein>
    <recommendedName>
        <fullName evidence="10 13">4-hydroxy-tetrahydrodipicolinate reductase</fullName>
        <shortName evidence="13">HTPA reductase</shortName>
        <ecNumber evidence="10 13">1.17.1.8</ecNumber>
    </recommendedName>
</protein>
<evidence type="ECO:0000256" key="7">
    <source>
        <dbReference type="ARBA" id="ARBA00023027"/>
    </source>
</evidence>
<comment type="function">
    <text evidence="13">Catalyzes the conversion of 4-hydroxy-tetrahydrodipicolinate (HTPA) to tetrahydrodipicolinate.</text>
</comment>
<organism evidence="16 17">
    <name type="scientific">Kolteria novifilia</name>
    <dbReference type="NCBI Taxonomy" id="2527975"/>
    <lineage>
        <taxon>Bacteria</taxon>
        <taxon>Pseudomonadati</taxon>
        <taxon>Planctomycetota</taxon>
        <taxon>Planctomycetia</taxon>
        <taxon>Kolteriales</taxon>
        <taxon>Kolteriaceae</taxon>
        <taxon>Kolteria</taxon>
    </lineage>
</organism>
<feature type="binding site" evidence="13">
    <location>
        <begin position="165"/>
        <end position="166"/>
    </location>
    <ligand>
        <name>(S)-2,3,4,5-tetrahydrodipicolinate</name>
        <dbReference type="ChEBI" id="CHEBI:16845"/>
    </ligand>
</feature>
<feature type="active site" description="Proton donor" evidence="13">
    <location>
        <position position="159"/>
    </location>
</feature>
<proteinExistence type="inferred from homology"/>
<name>A0A518AZ97_9BACT</name>
<evidence type="ECO:0000256" key="5">
    <source>
        <dbReference type="ARBA" id="ARBA00022915"/>
    </source>
</evidence>
<dbReference type="GO" id="GO:0009089">
    <property type="term" value="P:lysine biosynthetic process via diaminopimelate"/>
    <property type="evidence" value="ECO:0007669"/>
    <property type="project" value="UniProtKB-UniRule"/>
</dbReference>
<keyword evidence="8 13" id="KW-0457">Lysine biosynthesis</keyword>
<evidence type="ECO:0000256" key="6">
    <source>
        <dbReference type="ARBA" id="ARBA00023002"/>
    </source>
</evidence>
<evidence type="ECO:0000259" key="15">
    <source>
        <dbReference type="Pfam" id="PF05173"/>
    </source>
</evidence>
<dbReference type="GO" id="GO:0019877">
    <property type="term" value="P:diaminopimelate biosynthetic process"/>
    <property type="evidence" value="ECO:0007669"/>
    <property type="project" value="UniProtKB-UniRule"/>
</dbReference>
<dbReference type="PIRSF" id="PIRSF000161">
    <property type="entry name" value="DHPR"/>
    <property type="match status" value="1"/>
</dbReference>
<dbReference type="PANTHER" id="PTHR20836:SF0">
    <property type="entry name" value="4-HYDROXY-TETRAHYDRODIPICOLINATE REDUCTASE 1, CHLOROPLASTIC-RELATED"/>
    <property type="match status" value="1"/>
</dbReference>
<dbReference type="KEGG" id="knv:Pan216_08710"/>
<dbReference type="CDD" id="cd02274">
    <property type="entry name" value="DHDPR_N"/>
    <property type="match status" value="1"/>
</dbReference>
<feature type="binding site" evidence="13">
    <location>
        <position position="36"/>
    </location>
    <ligand>
        <name>NAD(+)</name>
        <dbReference type="ChEBI" id="CHEBI:57540"/>
    </ligand>
</feature>
<dbReference type="SUPFAM" id="SSF51735">
    <property type="entry name" value="NAD(P)-binding Rossmann-fold domains"/>
    <property type="match status" value="1"/>
</dbReference>
<dbReference type="GO" id="GO:0016726">
    <property type="term" value="F:oxidoreductase activity, acting on CH or CH2 groups, NAD or NADP as acceptor"/>
    <property type="evidence" value="ECO:0007669"/>
    <property type="project" value="UniProtKB-UniRule"/>
</dbReference>
<feature type="binding site" evidence="13">
    <location>
        <begin position="97"/>
        <end position="99"/>
    </location>
    <ligand>
        <name>NAD(+)</name>
        <dbReference type="ChEBI" id="CHEBI:57540"/>
    </ligand>
</feature>
<keyword evidence="17" id="KW-1185">Reference proteome</keyword>
<keyword evidence="7 13" id="KW-0520">NAD</keyword>
<evidence type="ECO:0000256" key="4">
    <source>
        <dbReference type="ARBA" id="ARBA00022857"/>
    </source>
</evidence>
<comment type="catalytic activity">
    <reaction evidence="11 13">
        <text>(S)-2,3,4,5-tetrahydrodipicolinate + NADP(+) + H2O = (2S,4S)-4-hydroxy-2,3,4,5-tetrahydrodipicolinate + NADPH + H(+)</text>
        <dbReference type="Rhea" id="RHEA:35331"/>
        <dbReference type="ChEBI" id="CHEBI:15377"/>
        <dbReference type="ChEBI" id="CHEBI:15378"/>
        <dbReference type="ChEBI" id="CHEBI:16845"/>
        <dbReference type="ChEBI" id="CHEBI:57783"/>
        <dbReference type="ChEBI" id="CHEBI:58349"/>
        <dbReference type="ChEBI" id="CHEBI:67139"/>
        <dbReference type="EC" id="1.17.1.8"/>
    </reaction>
</comment>
<gene>
    <name evidence="13 16" type="primary">dapB</name>
    <name evidence="16" type="ORF">Pan216_08710</name>
</gene>
<evidence type="ECO:0000313" key="16">
    <source>
        <dbReference type="EMBL" id="QDU60034.1"/>
    </source>
</evidence>
<feature type="binding site" evidence="13">
    <location>
        <position position="156"/>
    </location>
    <ligand>
        <name>(S)-2,3,4,5-tetrahydrodipicolinate</name>
        <dbReference type="ChEBI" id="CHEBI:16845"/>
    </ligand>
</feature>
<dbReference type="InterPro" id="IPR036291">
    <property type="entry name" value="NAD(P)-bd_dom_sf"/>
</dbReference>
<dbReference type="InterPro" id="IPR022664">
    <property type="entry name" value="DapB_N_CS"/>
</dbReference>
<evidence type="ECO:0000256" key="8">
    <source>
        <dbReference type="ARBA" id="ARBA00023154"/>
    </source>
</evidence>
<feature type="domain" description="Dihydrodipicolinate reductase N-terminal" evidence="14">
    <location>
        <begin position="4"/>
        <end position="123"/>
    </location>
</feature>
<dbReference type="EC" id="1.17.1.8" evidence="10 13"/>
<evidence type="ECO:0000256" key="3">
    <source>
        <dbReference type="ARBA" id="ARBA00022605"/>
    </source>
</evidence>